<feature type="transmembrane region" description="Helical" evidence="8">
    <location>
        <begin position="396"/>
        <end position="413"/>
    </location>
</feature>
<dbReference type="AlphaFoldDB" id="A0A5D3AKD8"/>
<evidence type="ECO:0000256" key="4">
    <source>
        <dbReference type="ARBA" id="ARBA00022970"/>
    </source>
</evidence>
<feature type="transmembrane region" description="Helical" evidence="8">
    <location>
        <begin position="177"/>
        <end position="197"/>
    </location>
</feature>
<keyword evidence="6 8" id="KW-0472">Membrane</keyword>
<gene>
    <name evidence="10" type="ORF">B9479_007400</name>
</gene>
<dbReference type="GO" id="GO:0016020">
    <property type="term" value="C:membrane"/>
    <property type="evidence" value="ECO:0007669"/>
    <property type="project" value="UniProtKB-SubCell"/>
</dbReference>
<dbReference type="InterPro" id="IPR050524">
    <property type="entry name" value="APC_YAT"/>
</dbReference>
<name>A0A5D3AKD8_9TREE</name>
<proteinExistence type="predicted"/>
<evidence type="ECO:0000256" key="8">
    <source>
        <dbReference type="SAM" id="Phobius"/>
    </source>
</evidence>
<evidence type="ECO:0000256" key="5">
    <source>
        <dbReference type="ARBA" id="ARBA00022989"/>
    </source>
</evidence>
<dbReference type="Proteomes" id="UP000322245">
    <property type="component" value="Unassembled WGS sequence"/>
</dbReference>
<keyword evidence="4" id="KW-0029">Amino-acid transport</keyword>
<dbReference type="InterPro" id="IPR004840">
    <property type="entry name" value="Amino_acid_permease_CS"/>
</dbReference>
<feature type="transmembrane region" description="Helical" evidence="8">
    <location>
        <begin position="203"/>
        <end position="222"/>
    </location>
</feature>
<dbReference type="Pfam" id="PF00324">
    <property type="entry name" value="AA_permease"/>
    <property type="match status" value="1"/>
</dbReference>
<keyword evidence="5 8" id="KW-1133">Transmembrane helix</keyword>
<evidence type="ECO:0000313" key="11">
    <source>
        <dbReference type="Proteomes" id="UP000322245"/>
    </source>
</evidence>
<comment type="subcellular location">
    <subcellularLocation>
        <location evidence="1">Membrane</location>
        <topology evidence="1">Multi-pass membrane protein</topology>
    </subcellularLocation>
</comment>
<dbReference type="EMBL" id="NIDF01000165">
    <property type="protein sequence ID" value="TYJ51997.1"/>
    <property type="molecule type" value="Genomic_DNA"/>
</dbReference>
<evidence type="ECO:0000256" key="2">
    <source>
        <dbReference type="ARBA" id="ARBA00022448"/>
    </source>
</evidence>
<feature type="transmembrane region" description="Helical" evidence="8">
    <location>
        <begin position="433"/>
        <end position="451"/>
    </location>
</feature>
<feature type="transmembrane region" description="Helical" evidence="8">
    <location>
        <begin position="504"/>
        <end position="523"/>
    </location>
</feature>
<feature type="transmembrane region" description="Helical" evidence="8">
    <location>
        <begin position="298"/>
        <end position="319"/>
    </location>
</feature>
<evidence type="ECO:0000259" key="9">
    <source>
        <dbReference type="Pfam" id="PF00324"/>
    </source>
</evidence>
<dbReference type="PANTHER" id="PTHR43341:SF21">
    <property type="entry name" value="GENERAL AMINO ACID PERMEASE-RELATED"/>
    <property type="match status" value="1"/>
</dbReference>
<reference evidence="10 11" key="1">
    <citation type="submission" date="2017-05" db="EMBL/GenBank/DDBJ databases">
        <title>The Genome Sequence of Tsuchiyaea wingfieldii DSM 27421.</title>
        <authorList>
            <person name="Cuomo C."/>
            <person name="Passer A."/>
            <person name="Billmyre B."/>
            <person name="Heitman J."/>
        </authorList>
    </citation>
    <scope>NUCLEOTIDE SEQUENCE [LARGE SCALE GENOMIC DNA]</scope>
    <source>
        <strain evidence="10 11">DSM 27421</strain>
    </source>
</reference>
<dbReference type="PANTHER" id="PTHR43341">
    <property type="entry name" value="AMINO ACID PERMEASE"/>
    <property type="match status" value="1"/>
</dbReference>
<feature type="region of interest" description="Disordered" evidence="7">
    <location>
        <begin position="1"/>
        <end position="33"/>
    </location>
</feature>
<keyword evidence="2" id="KW-0813">Transport</keyword>
<organism evidence="10 11">
    <name type="scientific">Cryptococcus floricola</name>
    <dbReference type="NCBI Taxonomy" id="2591691"/>
    <lineage>
        <taxon>Eukaryota</taxon>
        <taxon>Fungi</taxon>
        <taxon>Dikarya</taxon>
        <taxon>Basidiomycota</taxon>
        <taxon>Agaricomycotina</taxon>
        <taxon>Tremellomycetes</taxon>
        <taxon>Tremellales</taxon>
        <taxon>Cryptococcaceae</taxon>
        <taxon>Cryptococcus</taxon>
    </lineage>
</organism>
<comment type="caution">
    <text evidence="10">The sequence shown here is derived from an EMBL/GenBank/DDBJ whole genome shotgun (WGS) entry which is preliminary data.</text>
</comment>
<dbReference type="PIRSF" id="PIRSF006060">
    <property type="entry name" value="AA_transporter"/>
    <property type="match status" value="1"/>
</dbReference>
<protein>
    <recommendedName>
        <fullName evidence="9">Amino acid permease/ SLC12A domain-containing protein</fullName>
    </recommendedName>
</protein>
<feature type="compositionally biased region" description="Basic and acidic residues" evidence="7">
    <location>
        <begin position="1"/>
        <end position="12"/>
    </location>
</feature>
<dbReference type="FunFam" id="1.20.1740.10:FF:000006">
    <property type="entry name" value="General amino acid permease"/>
    <property type="match status" value="1"/>
</dbReference>
<evidence type="ECO:0000256" key="3">
    <source>
        <dbReference type="ARBA" id="ARBA00022692"/>
    </source>
</evidence>
<accession>A0A5D3AKD8</accession>
<dbReference type="Gene3D" id="1.20.1740.10">
    <property type="entry name" value="Amino acid/polyamine transporter I"/>
    <property type="match status" value="1"/>
</dbReference>
<evidence type="ECO:0000313" key="10">
    <source>
        <dbReference type="EMBL" id="TYJ51997.1"/>
    </source>
</evidence>
<dbReference type="GO" id="GO:0015171">
    <property type="term" value="F:amino acid transmembrane transporter activity"/>
    <property type="evidence" value="ECO:0007669"/>
    <property type="project" value="TreeGrafter"/>
</dbReference>
<sequence length="564" mass="61213">MSTTPMEKDFDSKPSSNYSADPKEAPGQEGQPIIDYNTRNASDDREAYADGDVLVRAPLQRRLKGRHVTFIGFGGGIGVGVYVASGAALATAGPAGLLMAYALVGTVTWALMQSVGEITTLLPSAGNFPYFATLFVDRSLGFGMGWNYFLGSGLSVASELSAAAVLIGYWSSLNSAIWITVCLVPMIAVNFASVKWYGETEVVTASIKIITFVVLIILGIILDLGGGPKHDRIGFRYWNDPGAFNTYPGVTGSLGRFLAFFNTFINAAYSYTGGEVVILAAAECTDPHKQIPRAVRRIVYRIVFFYVIGVIIIGMLVPYTDSRLTAGTGNAASSPFVVAIENAGISVLPSIFNAAVLISAWSAGNTYIYAGSRSLVALSLSGHAPRFLSKASRNGIPYWSVACTSAFGFLAYLSAGSGGAPQAFDWLQDITALTYLLTWGALCFTYIRFYAALKSQGISRDSLPWKSMFQPYLAWYGMLMCTIIVLFSGFPVFMKGNWNASDFVADYISIPLFFVPIAGWKIYKRTKMVKASEADLYTGRLEADYEVPDKPPTTWWGKFLDWLL</sequence>
<feature type="transmembrane region" description="Helical" evidence="8">
    <location>
        <begin position="148"/>
        <end position="170"/>
    </location>
</feature>
<evidence type="ECO:0000256" key="7">
    <source>
        <dbReference type="SAM" id="MobiDB-lite"/>
    </source>
</evidence>
<feature type="domain" description="Amino acid permease/ SLC12A" evidence="9">
    <location>
        <begin position="67"/>
        <end position="529"/>
    </location>
</feature>
<dbReference type="InterPro" id="IPR004841">
    <property type="entry name" value="AA-permease/SLC12A_dom"/>
</dbReference>
<evidence type="ECO:0000256" key="1">
    <source>
        <dbReference type="ARBA" id="ARBA00004141"/>
    </source>
</evidence>
<keyword evidence="3 8" id="KW-0812">Transmembrane</keyword>
<keyword evidence="11" id="KW-1185">Reference proteome</keyword>
<feature type="transmembrane region" description="Helical" evidence="8">
    <location>
        <begin position="118"/>
        <end position="136"/>
    </location>
</feature>
<feature type="transmembrane region" description="Helical" evidence="8">
    <location>
        <begin position="472"/>
        <end position="492"/>
    </location>
</feature>
<evidence type="ECO:0000256" key="6">
    <source>
        <dbReference type="ARBA" id="ARBA00023136"/>
    </source>
</evidence>
<feature type="transmembrane region" description="Helical" evidence="8">
    <location>
        <begin position="68"/>
        <end position="89"/>
    </location>
</feature>
<dbReference type="PROSITE" id="PS00218">
    <property type="entry name" value="AMINO_ACID_PERMEASE_1"/>
    <property type="match status" value="1"/>
</dbReference>